<sequence>QFDTDKQAYFIHPLGLIGALMPYSICFCHRDLTVEEVKNIVSSLSSSKSYKLFTHSKCPLDNKEKNYEKLTEELNNTFKKYEINTCIRKIHFLTQIYLESAHLTTTVEFASGSNYDPGKHPSAIANQNTEVGDGPRYKGRGLMQLTWRKNYLSYFKYTRLAPEYYKAIISPTTKFEDMANRRNNFHSLIGEKLFLAVDSAGWYWRYGSAWGDLNIPADNDDIYMINIGVNGGFNDFETRINWAKKIIKNNNIKNCPNLNLSKELGKYNFSTSNMRNKDYGKKRKSKFESYDD</sequence>
<gene>
    <name evidence="1" type="ORF">P7M32_10860</name>
</gene>
<dbReference type="Proteomes" id="UP001216057">
    <property type="component" value="Unassembled WGS sequence"/>
</dbReference>
<dbReference type="RefSeq" id="WP_394853348.1">
    <property type="nucleotide sequence ID" value="NZ_JARQTX010000023.1"/>
</dbReference>
<reference evidence="1 2" key="1">
    <citation type="submission" date="2023-03" db="EMBL/GenBank/DDBJ databases">
        <title>Classification of Bisgaard taxon 6 and taxon 10 as Exercitatus varius gen. nov., spec. nov.</title>
        <authorList>
            <person name="Christensen H."/>
        </authorList>
    </citation>
    <scope>NUCLEOTIDE SEQUENCE [LARGE SCALE GENOMIC DNA]</scope>
    <source>
        <strain evidence="1 2">23350_01</strain>
    </source>
</reference>
<comment type="caution">
    <text evidence="1">The sequence shown here is derived from an EMBL/GenBank/DDBJ whole genome shotgun (WGS) entry which is preliminary data.</text>
</comment>
<evidence type="ECO:0000313" key="1">
    <source>
        <dbReference type="EMBL" id="MDG2946916.1"/>
    </source>
</evidence>
<feature type="non-terminal residue" evidence="1">
    <location>
        <position position="1"/>
    </location>
</feature>
<keyword evidence="2" id="KW-1185">Reference proteome</keyword>
<proteinExistence type="predicted"/>
<dbReference type="EMBL" id="JARQTX010000023">
    <property type="protein sequence ID" value="MDG2946916.1"/>
    <property type="molecule type" value="Genomic_DNA"/>
</dbReference>
<dbReference type="Gene3D" id="1.10.530.10">
    <property type="match status" value="1"/>
</dbReference>
<dbReference type="SUPFAM" id="SSF53955">
    <property type="entry name" value="Lysozyme-like"/>
    <property type="match status" value="1"/>
</dbReference>
<accession>A0ABT6ETN4</accession>
<evidence type="ECO:0008006" key="3">
    <source>
        <dbReference type="Google" id="ProtNLM"/>
    </source>
</evidence>
<evidence type="ECO:0000313" key="2">
    <source>
        <dbReference type="Proteomes" id="UP001216057"/>
    </source>
</evidence>
<name>A0ABT6ETN4_9PAST</name>
<protein>
    <recommendedName>
        <fullName evidence="3">Glycoside hydrolase family 19 catalytic domain-containing protein</fullName>
    </recommendedName>
</protein>
<organism evidence="1 2">
    <name type="scientific">Exercitatus varius</name>
    <dbReference type="NCBI Taxonomy" id="67857"/>
    <lineage>
        <taxon>Bacteria</taxon>
        <taxon>Pseudomonadati</taxon>
        <taxon>Pseudomonadota</taxon>
        <taxon>Gammaproteobacteria</taxon>
        <taxon>Pasteurellales</taxon>
        <taxon>Pasteurellaceae</taxon>
        <taxon>Exercitatus</taxon>
    </lineage>
</organism>
<dbReference type="InterPro" id="IPR023346">
    <property type="entry name" value="Lysozyme-like_dom_sf"/>
</dbReference>